<evidence type="ECO:0000313" key="1">
    <source>
        <dbReference type="EMBL" id="OWK34946.1"/>
    </source>
</evidence>
<dbReference type="RefSeq" id="WP_088260167.1">
    <property type="nucleotide sequence ID" value="NZ_NIDE01000019.1"/>
</dbReference>
<reference evidence="2" key="1">
    <citation type="submission" date="2017-06" db="EMBL/GenBank/DDBJ databases">
        <title>Genome analysis of Fimbriiglobus ruber SP5, the first member of the order Planctomycetales with confirmed chitinolytic capability.</title>
        <authorList>
            <person name="Ravin N.V."/>
            <person name="Rakitin A.L."/>
            <person name="Ivanova A.A."/>
            <person name="Beletsky A.V."/>
            <person name="Kulichevskaya I.S."/>
            <person name="Mardanov A.V."/>
            <person name="Dedysh S.N."/>
        </authorList>
    </citation>
    <scope>NUCLEOTIDE SEQUENCE [LARGE SCALE GENOMIC DNA]</scope>
    <source>
        <strain evidence="2">SP5</strain>
    </source>
</reference>
<name>A0A225DCC2_9BACT</name>
<keyword evidence="2" id="KW-1185">Reference proteome</keyword>
<sequence length="66" mass="6925">MKVQENADAAVALAALVASTSPTPIEGRSKEWWFGLYGECLEAIKRGGPSAKADQKTLHVAVAVGK</sequence>
<comment type="caution">
    <text evidence="1">The sequence shown here is derived from an EMBL/GenBank/DDBJ whole genome shotgun (WGS) entry which is preliminary data.</text>
</comment>
<organism evidence="1 2">
    <name type="scientific">Fimbriiglobus ruber</name>
    <dbReference type="NCBI Taxonomy" id="1908690"/>
    <lineage>
        <taxon>Bacteria</taxon>
        <taxon>Pseudomonadati</taxon>
        <taxon>Planctomycetota</taxon>
        <taxon>Planctomycetia</taxon>
        <taxon>Gemmatales</taxon>
        <taxon>Gemmataceae</taxon>
        <taxon>Fimbriiglobus</taxon>
    </lineage>
</organism>
<dbReference type="AlphaFoldDB" id="A0A225DCC2"/>
<accession>A0A225DCC2</accession>
<dbReference type="Proteomes" id="UP000214646">
    <property type="component" value="Unassembled WGS sequence"/>
</dbReference>
<gene>
    <name evidence="1" type="ORF">FRUB_09788</name>
</gene>
<dbReference type="EMBL" id="NIDE01000019">
    <property type="protein sequence ID" value="OWK34946.1"/>
    <property type="molecule type" value="Genomic_DNA"/>
</dbReference>
<proteinExistence type="predicted"/>
<protein>
    <submittedName>
        <fullName evidence="1">Uncharacterized protein</fullName>
    </submittedName>
</protein>
<evidence type="ECO:0000313" key="2">
    <source>
        <dbReference type="Proteomes" id="UP000214646"/>
    </source>
</evidence>